<reference evidence="7" key="1">
    <citation type="journal article" date="2020" name="Int. J. Syst. Evol. Microbiol.">
        <title>Alteromonas alba sp. nov., a marine bacterium isolated from the seawater of the West Pacific Ocean.</title>
        <authorList>
            <person name="Sun C."/>
            <person name="Wu Y.-H."/>
            <person name="Xamxidin M."/>
            <person name="Cheng H."/>
            <person name="Xu X.-W."/>
        </authorList>
    </citation>
    <scope>NUCLEOTIDE SEQUENCE [LARGE SCALE GENOMIC DNA]</scope>
    <source>
        <strain evidence="7">190</strain>
    </source>
</reference>
<dbReference type="InterPro" id="IPR005119">
    <property type="entry name" value="LysR_subst-bd"/>
</dbReference>
<sequence length="305" mass="33651">MDKLRALNYFVETAEHASFSAAAKRFNVPASSVSRRIADLEAELGAQLLKRSTRTVTLTEVGNLFLHQAQEILAKVKLAEQTVHEYQTEPSGVLKVSAMAGFGDQILQPVLERFVDQHPKITLDVTISDTLTKLGRDDVDIAIRGGFAPDEHVIAKRLMDNTFIPVAAPQYLARHTMTQNPLALTEHAGLFFKTPAGPNRWYCEIQGQWHDVSGKTQLTSNNGRWLINSAVKGKGILMLPRWSVSRELSAGLLTELTFEHPVQVSRGQDLGIYLLYQKVDYTSPKIKAAVDFIVESIVGNSATGG</sequence>
<dbReference type="Gene3D" id="3.40.190.290">
    <property type="match status" value="1"/>
</dbReference>
<comment type="similarity">
    <text evidence="1">Belongs to the LysR transcriptional regulatory family.</text>
</comment>
<keyword evidence="7" id="KW-1185">Reference proteome</keyword>
<dbReference type="GO" id="GO:0043565">
    <property type="term" value="F:sequence-specific DNA binding"/>
    <property type="evidence" value="ECO:0007669"/>
    <property type="project" value="TreeGrafter"/>
</dbReference>
<comment type="caution">
    <text evidence="6">The sequence shown here is derived from an EMBL/GenBank/DDBJ whole genome shotgun (WGS) entry which is preliminary data.</text>
</comment>
<dbReference type="PROSITE" id="PS50931">
    <property type="entry name" value="HTH_LYSR"/>
    <property type="match status" value="1"/>
</dbReference>
<dbReference type="CDD" id="cd08422">
    <property type="entry name" value="PBP2_CrgA_like"/>
    <property type="match status" value="1"/>
</dbReference>
<dbReference type="SUPFAM" id="SSF46785">
    <property type="entry name" value="Winged helix' DNA-binding domain"/>
    <property type="match status" value="1"/>
</dbReference>
<name>A0A2S9V7X4_9ALTE</name>
<evidence type="ECO:0000313" key="6">
    <source>
        <dbReference type="EMBL" id="PRO72538.1"/>
    </source>
</evidence>
<gene>
    <name evidence="6" type="ORF">C6Y40_16245</name>
</gene>
<dbReference type="InterPro" id="IPR000847">
    <property type="entry name" value="LysR_HTH_N"/>
</dbReference>
<evidence type="ECO:0000256" key="3">
    <source>
        <dbReference type="ARBA" id="ARBA00023125"/>
    </source>
</evidence>
<dbReference type="Proteomes" id="UP000238949">
    <property type="component" value="Unassembled WGS sequence"/>
</dbReference>
<dbReference type="InterPro" id="IPR036388">
    <property type="entry name" value="WH-like_DNA-bd_sf"/>
</dbReference>
<keyword evidence="4" id="KW-0804">Transcription</keyword>
<dbReference type="OrthoDB" id="9786526at2"/>
<dbReference type="InterPro" id="IPR058163">
    <property type="entry name" value="LysR-type_TF_proteobact-type"/>
</dbReference>
<dbReference type="SUPFAM" id="SSF53850">
    <property type="entry name" value="Periplasmic binding protein-like II"/>
    <property type="match status" value="1"/>
</dbReference>
<evidence type="ECO:0000256" key="2">
    <source>
        <dbReference type="ARBA" id="ARBA00023015"/>
    </source>
</evidence>
<evidence type="ECO:0000259" key="5">
    <source>
        <dbReference type="PROSITE" id="PS50931"/>
    </source>
</evidence>
<dbReference type="AlphaFoldDB" id="A0A2S9V7X4"/>
<evidence type="ECO:0000313" key="7">
    <source>
        <dbReference type="Proteomes" id="UP000238949"/>
    </source>
</evidence>
<accession>A0A2S9V7X4</accession>
<dbReference type="RefSeq" id="WP_105935476.1">
    <property type="nucleotide sequence ID" value="NZ_PVNP01000183.1"/>
</dbReference>
<evidence type="ECO:0000256" key="4">
    <source>
        <dbReference type="ARBA" id="ARBA00023163"/>
    </source>
</evidence>
<keyword evidence="3" id="KW-0238">DNA-binding</keyword>
<dbReference type="Pfam" id="PF00126">
    <property type="entry name" value="HTH_1"/>
    <property type="match status" value="1"/>
</dbReference>
<dbReference type="FunFam" id="1.10.10.10:FF:000001">
    <property type="entry name" value="LysR family transcriptional regulator"/>
    <property type="match status" value="1"/>
</dbReference>
<organism evidence="6 7">
    <name type="scientific">Alteromonas alba</name>
    <dbReference type="NCBI Taxonomy" id="2079529"/>
    <lineage>
        <taxon>Bacteria</taxon>
        <taxon>Pseudomonadati</taxon>
        <taxon>Pseudomonadota</taxon>
        <taxon>Gammaproteobacteria</taxon>
        <taxon>Alteromonadales</taxon>
        <taxon>Alteromonadaceae</taxon>
        <taxon>Alteromonas/Salinimonas group</taxon>
        <taxon>Alteromonas</taxon>
    </lineage>
</organism>
<dbReference type="GO" id="GO:0003700">
    <property type="term" value="F:DNA-binding transcription factor activity"/>
    <property type="evidence" value="ECO:0007669"/>
    <property type="project" value="InterPro"/>
</dbReference>
<dbReference type="EMBL" id="PVNP01000183">
    <property type="protein sequence ID" value="PRO72538.1"/>
    <property type="molecule type" value="Genomic_DNA"/>
</dbReference>
<dbReference type="PANTHER" id="PTHR30537:SF5">
    <property type="entry name" value="HTH-TYPE TRANSCRIPTIONAL ACTIVATOR TTDR-RELATED"/>
    <property type="match status" value="1"/>
</dbReference>
<dbReference type="Pfam" id="PF03466">
    <property type="entry name" value="LysR_substrate"/>
    <property type="match status" value="1"/>
</dbReference>
<dbReference type="InterPro" id="IPR036390">
    <property type="entry name" value="WH_DNA-bd_sf"/>
</dbReference>
<keyword evidence="2" id="KW-0805">Transcription regulation</keyword>
<dbReference type="Gene3D" id="1.10.10.10">
    <property type="entry name" value="Winged helix-like DNA-binding domain superfamily/Winged helix DNA-binding domain"/>
    <property type="match status" value="1"/>
</dbReference>
<evidence type="ECO:0000256" key="1">
    <source>
        <dbReference type="ARBA" id="ARBA00009437"/>
    </source>
</evidence>
<feature type="domain" description="HTH lysR-type" evidence="5">
    <location>
        <begin position="1"/>
        <end position="59"/>
    </location>
</feature>
<dbReference type="GO" id="GO:0006351">
    <property type="term" value="P:DNA-templated transcription"/>
    <property type="evidence" value="ECO:0007669"/>
    <property type="project" value="TreeGrafter"/>
</dbReference>
<dbReference type="PANTHER" id="PTHR30537">
    <property type="entry name" value="HTH-TYPE TRANSCRIPTIONAL REGULATOR"/>
    <property type="match status" value="1"/>
</dbReference>
<protein>
    <submittedName>
        <fullName evidence="6">LysR family transcriptional regulator</fullName>
    </submittedName>
</protein>
<proteinExistence type="inferred from homology"/>